<evidence type="ECO:0000313" key="2">
    <source>
        <dbReference type="WBParaSite" id="RSKR_0000231600.1"/>
    </source>
</evidence>
<organism evidence="1 2">
    <name type="scientific">Rhabditophanes sp. KR3021</name>
    <dbReference type="NCBI Taxonomy" id="114890"/>
    <lineage>
        <taxon>Eukaryota</taxon>
        <taxon>Metazoa</taxon>
        <taxon>Ecdysozoa</taxon>
        <taxon>Nematoda</taxon>
        <taxon>Chromadorea</taxon>
        <taxon>Rhabditida</taxon>
        <taxon>Tylenchina</taxon>
        <taxon>Panagrolaimomorpha</taxon>
        <taxon>Strongyloidoidea</taxon>
        <taxon>Alloionematidae</taxon>
        <taxon>Rhabditophanes</taxon>
    </lineage>
</organism>
<dbReference type="Proteomes" id="UP000095286">
    <property type="component" value="Unplaced"/>
</dbReference>
<evidence type="ECO:0000313" key="1">
    <source>
        <dbReference type="Proteomes" id="UP000095286"/>
    </source>
</evidence>
<protein>
    <submittedName>
        <fullName evidence="2">Dynein light chain</fullName>
    </submittedName>
</protein>
<sequence length="75" mass="8143">MAQELTQLAHQCQEEFQRNALATSEVLSTAGKETAAAAQSKVDSLQPIVLGYRDFFIGIVCDISTMQPLSFVAHS</sequence>
<dbReference type="WBParaSite" id="RSKR_0000231600.1">
    <property type="protein sequence ID" value="RSKR_0000231600.1"/>
    <property type="gene ID" value="RSKR_0000231600"/>
</dbReference>
<name>A0AC35TMF9_9BILA</name>
<accession>A0AC35TMF9</accession>
<reference evidence="2" key="1">
    <citation type="submission" date="2016-11" db="UniProtKB">
        <authorList>
            <consortium name="WormBaseParasite"/>
        </authorList>
    </citation>
    <scope>IDENTIFICATION</scope>
    <source>
        <strain evidence="2">KR3021</strain>
    </source>
</reference>
<proteinExistence type="predicted"/>